<keyword evidence="7" id="KW-0653">Protein transport</keyword>
<dbReference type="RefSeq" id="WP_260791815.1">
    <property type="nucleotide sequence ID" value="NZ_CP093313.1"/>
</dbReference>
<organism evidence="12 13">
    <name type="scientific">Occallatibacter riparius</name>
    <dbReference type="NCBI Taxonomy" id="1002689"/>
    <lineage>
        <taxon>Bacteria</taxon>
        <taxon>Pseudomonadati</taxon>
        <taxon>Acidobacteriota</taxon>
        <taxon>Terriglobia</taxon>
        <taxon>Terriglobales</taxon>
        <taxon>Acidobacteriaceae</taxon>
        <taxon>Occallatibacter</taxon>
    </lineage>
</organism>
<dbReference type="GO" id="GO:0098797">
    <property type="term" value="C:plasma membrane protein complex"/>
    <property type="evidence" value="ECO:0007669"/>
    <property type="project" value="TreeGrafter"/>
</dbReference>
<evidence type="ECO:0000259" key="11">
    <source>
        <dbReference type="Pfam" id="PF03544"/>
    </source>
</evidence>
<dbReference type="GO" id="GO:0015031">
    <property type="term" value="P:protein transport"/>
    <property type="evidence" value="ECO:0007669"/>
    <property type="project" value="UniProtKB-KW"/>
</dbReference>
<dbReference type="Pfam" id="PF03544">
    <property type="entry name" value="TonB_C"/>
    <property type="match status" value="1"/>
</dbReference>
<dbReference type="Proteomes" id="UP001059380">
    <property type="component" value="Chromosome"/>
</dbReference>
<keyword evidence="6" id="KW-0812">Transmembrane</keyword>
<evidence type="ECO:0000256" key="4">
    <source>
        <dbReference type="ARBA" id="ARBA00022475"/>
    </source>
</evidence>
<gene>
    <name evidence="12" type="ORF">MOP44_18900</name>
</gene>
<dbReference type="Gene3D" id="3.30.1150.10">
    <property type="match status" value="1"/>
</dbReference>
<dbReference type="InterPro" id="IPR051045">
    <property type="entry name" value="TonB-dependent_transducer"/>
</dbReference>
<keyword evidence="4" id="KW-1003">Cell membrane</keyword>
<accession>A0A9J7BI61</accession>
<dbReference type="KEGG" id="orp:MOP44_18900"/>
<dbReference type="InterPro" id="IPR006260">
    <property type="entry name" value="TonB/TolA_C"/>
</dbReference>
<proteinExistence type="inferred from homology"/>
<keyword evidence="8" id="KW-1133">Transmembrane helix</keyword>
<dbReference type="SUPFAM" id="SSF74653">
    <property type="entry name" value="TolA/TonB C-terminal domain"/>
    <property type="match status" value="1"/>
</dbReference>
<feature type="domain" description="TonB C-terminal" evidence="11">
    <location>
        <begin position="202"/>
        <end position="263"/>
    </location>
</feature>
<evidence type="ECO:0000256" key="6">
    <source>
        <dbReference type="ARBA" id="ARBA00022692"/>
    </source>
</evidence>
<evidence type="ECO:0000256" key="1">
    <source>
        <dbReference type="ARBA" id="ARBA00004383"/>
    </source>
</evidence>
<name>A0A9J7BI61_9BACT</name>
<evidence type="ECO:0000313" key="12">
    <source>
        <dbReference type="EMBL" id="UWZ82628.1"/>
    </source>
</evidence>
<dbReference type="PANTHER" id="PTHR33446:SF2">
    <property type="entry name" value="PROTEIN TONB"/>
    <property type="match status" value="1"/>
</dbReference>
<evidence type="ECO:0000256" key="2">
    <source>
        <dbReference type="ARBA" id="ARBA00006555"/>
    </source>
</evidence>
<keyword evidence="9" id="KW-0472">Membrane</keyword>
<dbReference type="PANTHER" id="PTHR33446">
    <property type="entry name" value="PROTEIN TONB-RELATED"/>
    <property type="match status" value="1"/>
</dbReference>
<evidence type="ECO:0000256" key="7">
    <source>
        <dbReference type="ARBA" id="ARBA00022927"/>
    </source>
</evidence>
<reference evidence="12" key="1">
    <citation type="submission" date="2021-04" db="EMBL/GenBank/DDBJ databases">
        <title>Phylogenetic analysis of Acidobacteriaceae.</title>
        <authorList>
            <person name="Qiu L."/>
            <person name="Zhang Q."/>
        </authorList>
    </citation>
    <scope>NUCLEOTIDE SEQUENCE</scope>
    <source>
        <strain evidence="12">DSM 25168</strain>
    </source>
</reference>
<keyword evidence="3" id="KW-0813">Transport</keyword>
<dbReference type="EMBL" id="CP093313">
    <property type="protein sequence ID" value="UWZ82628.1"/>
    <property type="molecule type" value="Genomic_DNA"/>
</dbReference>
<evidence type="ECO:0000256" key="9">
    <source>
        <dbReference type="ARBA" id="ARBA00023136"/>
    </source>
</evidence>
<keyword evidence="5" id="KW-0997">Cell inner membrane</keyword>
<comment type="similarity">
    <text evidence="2">Belongs to the TonB family.</text>
</comment>
<keyword evidence="13" id="KW-1185">Reference proteome</keyword>
<dbReference type="NCBIfam" id="TIGR01352">
    <property type="entry name" value="tonB_Cterm"/>
    <property type="match status" value="1"/>
</dbReference>
<dbReference type="GO" id="GO:0055085">
    <property type="term" value="P:transmembrane transport"/>
    <property type="evidence" value="ECO:0007669"/>
    <property type="project" value="InterPro"/>
</dbReference>
<evidence type="ECO:0000256" key="5">
    <source>
        <dbReference type="ARBA" id="ARBA00022519"/>
    </source>
</evidence>
<evidence type="ECO:0000256" key="3">
    <source>
        <dbReference type="ARBA" id="ARBA00022448"/>
    </source>
</evidence>
<feature type="signal peptide" evidence="10">
    <location>
        <begin position="1"/>
        <end position="18"/>
    </location>
</feature>
<sequence length="269" mass="28178">MRNGLFVLALLVSALSLAAAQQSVKLEVAEPETVRVFKAGNGVTAPELLPTSFATADCATPLSGEIELATIIDVSGAPRNIMFVHPLGNDLDSLALSTLAAAPFQPGESNGSPVPVAESVSIKLDACPVQVQSGSPGATFLRVRSQPQLHLSPTEIYPGEVIYTNATLDLNGGIFRPGPDVTPPVMLPAAPIVEIGSGNTAKYSGEVMVTLIVDAFGMPMNVRVARPLGKGLDQKAIDAVRNARFKPAIFKGKQPVPVMITIAVQCRIY</sequence>
<dbReference type="InterPro" id="IPR037682">
    <property type="entry name" value="TonB_C"/>
</dbReference>
<evidence type="ECO:0000313" key="13">
    <source>
        <dbReference type="Proteomes" id="UP001059380"/>
    </source>
</evidence>
<dbReference type="GO" id="GO:0031992">
    <property type="term" value="F:energy transducer activity"/>
    <property type="evidence" value="ECO:0007669"/>
    <property type="project" value="TreeGrafter"/>
</dbReference>
<comment type="subcellular location">
    <subcellularLocation>
        <location evidence="1">Cell inner membrane</location>
        <topology evidence="1">Single-pass membrane protein</topology>
        <orientation evidence="1">Periplasmic side</orientation>
    </subcellularLocation>
</comment>
<dbReference type="AlphaFoldDB" id="A0A9J7BI61"/>
<protein>
    <submittedName>
        <fullName evidence="12">Energy transducer TonB</fullName>
    </submittedName>
</protein>
<keyword evidence="10" id="KW-0732">Signal</keyword>
<evidence type="ECO:0000256" key="10">
    <source>
        <dbReference type="SAM" id="SignalP"/>
    </source>
</evidence>
<evidence type="ECO:0000256" key="8">
    <source>
        <dbReference type="ARBA" id="ARBA00022989"/>
    </source>
</evidence>
<feature type="chain" id="PRO_5039935412" evidence="10">
    <location>
        <begin position="19"/>
        <end position="269"/>
    </location>
</feature>